<name>A0ABN6XKH2_9MICO</name>
<protein>
    <submittedName>
        <fullName evidence="8">Acyl-CoA dehydrogenase</fullName>
    </submittedName>
</protein>
<dbReference type="Proteomes" id="UP001321498">
    <property type="component" value="Chromosome"/>
</dbReference>
<evidence type="ECO:0000256" key="5">
    <source>
        <dbReference type="RuleBase" id="RU362125"/>
    </source>
</evidence>
<evidence type="ECO:0000259" key="7">
    <source>
        <dbReference type="Pfam" id="PF02770"/>
    </source>
</evidence>
<evidence type="ECO:0000259" key="6">
    <source>
        <dbReference type="Pfam" id="PF00441"/>
    </source>
</evidence>
<comment type="cofactor">
    <cofactor evidence="1 5">
        <name>FAD</name>
        <dbReference type="ChEBI" id="CHEBI:57692"/>
    </cofactor>
</comment>
<keyword evidence="4 5" id="KW-0274">FAD</keyword>
<dbReference type="EMBL" id="AP027731">
    <property type="protein sequence ID" value="BDZ44643.1"/>
    <property type="molecule type" value="Genomic_DNA"/>
</dbReference>
<keyword evidence="3 5" id="KW-0285">Flavoprotein</keyword>
<evidence type="ECO:0000256" key="4">
    <source>
        <dbReference type="ARBA" id="ARBA00022827"/>
    </source>
</evidence>
<dbReference type="RefSeq" id="WP_286278081.1">
    <property type="nucleotide sequence ID" value="NZ_AP027731.1"/>
</dbReference>
<feature type="domain" description="Acyl-CoA dehydrogenase/oxidase C-terminal" evidence="6">
    <location>
        <begin position="245"/>
        <end position="384"/>
    </location>
</feature>
<dbReference type="PANTHER" id="PTHR43188">
    <property type="entry name" value="ACYL-COENZYME A OXIDASE"/>
    <property type="match status" value="1"/>
</dbReference>
<accession>A0ABN6XKH2</accession>
<dbReference type="InterPro" id="IPR006091">
    <property type="entry name" value="Acyl-CoA_Oxase/DH_mid-dom"/>
</dbReference>
<sequence>MTPLYPSDQYGFGERLTDAERGKLLALRKVLDTQVRPILADSWERAVTPIQVREPLRDLRLIDDPAILGPDGRPRAIYTGFRAFEFSRVDIGVGMMFHGQTAMFRELVLQGGSPEQAAEWDPLIVSFERTGAFALTEPDHGSDVARGLATTARRDGDRWILDGEKRWIGNAAHSEYVAVFARDVADGQVKVFLARTDAPGMTLTTIERKASLRIVTNSDIDLDGVVVPESHRLQRIRSFADVSALFRTLRPDVAWIAAGAQAGAYEAALRYALERRQFGRPIAGFQLVQDKLVRMLGNITGSLGVAVRLSERRDEGIQRDEDSALAKVWIADRLRETVALAREIVGGNGLVIDSDVARFFTDAEAVYTYEGTRDINTLIVGRAVTGLSAFVR</sequence>
<gene>
    <name evidence="8" type="ORF">GCM10025866_05520</name>
</gene>
<organism evidence="8 9">
    <name type="scientific">Naasia aerilata</name>
    <dbReference type="NCBI Taxonomy" id="1162966"/>
    <lineage>
        <taxon>Bacteria</taxon>
        <taxon>Bacillati</taxon>
        <taxon>Actinomycetota</taxon>
        <taxon>Actinomycetes</taxon>
        <taxon>Micrococcales</taxon>
        <taxon>Microbacteriaceae</taxon>
        <taxon>Naasia</taxon>
    </lineage>
</organism>
<reference evidence="9" key="1">
    <citation type="journal article" date="2019" name="Int. J. Syst. Evol. Microbiol.">
        <title>The Global Catalogue of Microorganisms (GCM) 10K type strain sequencing project: providing services to taxonomists for standard genome sequencing and annotation.</title>
        <authorList>
            <consortium name="The Broad Institute Genomics Platform"/>
            <consortium name="The Broad Institute Genome Sequencing Center for Infectious Disease"/>
            <person name="Wu L."/>
            <person name="Ma J."/>
        </authorList>
    </citation>
    <scope>NUCLEOTIDE SEQUENCE [LARGE SCALE GENOMIC DNA]</scope>
    <source>
        <strain evidence="9">NBRC 108725</strain>
    </source>
</reference>
<dbReference type="Gene3D" id="1.20.140.10">
    <property type="entry name" value="Butyryl-CoA Dehydrogenase, subunit A, domain 3"/>
    <property type="match status" value="1"/>
</dbReference>
<dbReference type="Pfam" id="PF02770">
    <property type="entry name" value="Acyl-CoA_dh_M"/>
    <property type="match status" value="1"/>
</dbReference>
<dbReference type="InterPro" id="IPR009075">
    <property type="entry name" value="AcylCo_DH/oxidase_C"/>
</dbReference>
<dbReference type="InterPro" id="IPR037069">
    <property type="entry name" value="AcylCoA_DH/ox_N_sf"/>
</dbReference>
<dbReference type="InterPro" id="IPR036250">
    <property type="entry name" value="AcylCo_DH-like_C"/>
</dbReference>
<keyword evidence="5" id="KW-0560">Oxidoreductase</keyword>
<dbReference type="Pfam" id="PF00441">
    <property type="entry name" value="Acyl-CoA_dh_1"/>
    <property type="match status" value="1"/>
</dbReference>
<dbReference type="PROSITE" id="PS00073">
    <property type="entry name" value="ACYL_COA_DH_2"/>
    <property type="match status" value="1"/>
</dbReference>
<proteinExistence type="inferred from homology"/>
<dbReference type="InterPro" id="IPR006089">
    <property type="entry name" value="Acyl-CoA_DH_CS"/>
</dbReference>
<evidence type="ECO:0000256" key="1">
    <source>
        <dbReference type="ARBA" id="ARBA00001974"/>
    </source>
</evidence>
<evidence type="ECO:0000256" key="2">
    <source>
        <dbReference type="ARBA" id="ARBA00009347"/>
    </source>
</evidence>
<dbReference type="InterPro" id="IPR045008">
    <property type="entry name" value="ACX4-like"/>
</dbReference>
<feature type="domain" description="Acyl-CoA oxidase/dehydrogenase middle" evidence="7">
    <location>
        <begin position="132"/>
        <end position="224"/>
    </location>
</feature>
<evidence type="ECO:0000313" key="9">
    <source>
        <dbReference type="Proteomes" id="UP001321498"/>
    </source>
</evidence>
<evidence type="ECO:0000256" key="3">
    <source>
        <dbReference type="ARBA" id="ARBA00022630"/>
    </source>
</evidence>
<dbReference type="InterPro" id="IPR009100">
    <property type="entry name" value="AcylCoA_DH/oxidase_NM_dom_sf"/>
</dbReference>
<dbReference type="Gene3D" id="1.10.540.10">
    <property type="entry name" value="Acyl-CoA dehydrogenase/oxidase, N-terminal domain"/>
    <property type="match status" value="1"/>
</dbReference>
<dbReference type="SUPFAM" id="SSF47203">
    <property type="entry name" value="Acyl-CoA dehydrogenase C-terminal domain-like"/>
    <property type="match status" value="1"/>
</dbReference>
<dbReference type="InterPro" id="IPR046373">
    <property type="entry name" value="Acyl-CoA_Oxase/DH_mid-dom_sf"/>
</dbReference>
<dbReference type="SUPFAM" id="SSF56645">
    <property type="entry name" value="Acyl-CoA dehydrogenase NM domain-like"/>
    <property type="match status" value="1"/>
</dbReference>
<comment type="similarity">
    <text evidence="2 5">Belongs to the acyl-CoA dehydrogenase family.</text>
</comment>
<keyword evidence="9" id="KW-1185">Reference proteome</keyword>
<dbReference type="PANTHER" id="PTHR43188:SF1">
    <property type="entry name" value="ACYL-COA DEHYDROGENASE"/>
    <property type="match status" value="1"/>
</dbReference>
<evidence type="ECO:0000313" key="8">
    <source>
        <dbReference type="EMBL" id="BDZ44643.1"/>
    </source>
</evidence>
<dbReference type="Gene3D" id="2.40.110.10">
    <property type="entry name" value="Butyryl-CoA Dehydrogenase, subunit A, domain 2"/>
    <property type="match status" value="1"/>
</dbReference>